<name>A0A7J7LP34_9MAGN</name>
<gene>
    <name evidence="1" type="ORF">GIB67_024535</name>
</gene>
<evidence type="ECO:0000313" key="1">
    <source>
        <dbReference type="EMBL" id="KAF6144308.1"/>
    </source>
</evidence>
<feature type="non-terminal residue" evidence="1">
    <location>
        <position position="1"/>
    </location>
</feature>
<evidence type="ECO:0000313" key="2">
    <source>
        <dbReference type="Proteomes" id="UP000541444"/>
    </source>
</evidence>
<keyword evidence="2" id="KW-1185">Reference proteome</keyword>
<sequence>LPWVIENLLLQTFRLPAFNVKSTLSWTILLRRLQLIQTYTRGEPVLSKNIIKALEVEVLEAITTYSSYTRGEPDLFNNIIKALEATTTIFFDEAQRNRNNNDNYALTTTTTTTTITSVSKVRESTESDLKPNRRCKIQTKIMKALEVEVLEAITTYSSLYSGRARCHLQTQCSNSTSRLEIKQVNSNLGRARPTSYRSIIGTSNSIKQNTFYKLVIGSTSPTYIQHSIYLITVTY</sequence>
<proteinExistence type="predicted"/>
<accession>A0A7J7LP34</accession>
<reference evidence="1 2" key="1">
    <citation type="journal article" date="2020" name="IScience">
        <title>Genome Sequencing of the Endangered Kingdonia uniflora (Circaeasteraceae, Ranunculales) Reveals Potential Mechanisms of Evolutionary Specialization.</title>
        <authorList>
            <person name="Sun Y."/>
            <person name="Deng T."/>
            <person name="Zhang A."/>
            <person name="Moore M.J."/>
            <person name="Landis J.B."/>
            <person name="Lin N."/>
            <person name="Zhang H."/>
            <person name="Zhang X."/>
            <person name="Huang J."/>
            <person name="Zhang X."/>
            <person name="Sun H."/>
            <person name="Wang H."/>
        </authorList>
    </citation>
    <scope>NUCLEOTIDE SEQUENCE [LARGE SCALE GENOMIC DNA]</scope>
    <source>
        <strain evidence="1">TB1705</strain>
        <tissue evidence="1">Leaf</tissue>
    </source>
</reference>
<dbReference type="Proteomes" id="UP000541444">
    <property type="component" value="Unassembled WGS sequence"/>
</dbReference>
<dbReference type="EMBL" id="JACGCM010002131">
    <property type="protein sequence ID" value="KAF6144308.1"/>
    <property type="molecule type" value="Genomic_DNA"/>
</dbReference>
<organism evidence="1 2">
    <name type="scientific">Kingdonia uniflora</name>
    <dbReference type="NCBI Taxonomy" id="39325"/>
    <lineage>
        <taxon>Eukaryota</taxon>
        <taxon>Viridiplantae</taxon>
        <taxon>Streptophyta</taxon>
        <taxon>Embryophyta</taxon>
        <taxon>Tracheophyta</taxon>
        <taxon>Spermatophyta</taxon>
        <taxon>Magnoliopsida</taxon>
        <taxon>Ranunculales</taxon>
        <taxon>Circaeasteraceae</taxon>
        <taxon>Kingdonia</taxon>
    </lineage>
</organism>
<comment type="caution">
    <text evidence="1">The sequence shown here is derived from an EMBL/GenBank/DDBJ whole genome shotgun (WGS) entry which is preliminary data.</text>
</comment>
<protein>
    <submittedName>
        <fullName evidence="1">Uncharacterized protein</fullName>
    </submittedName>
</protein>
<dbReference type="AlphaFoldDB" id="A0A7J7LP34"/>